<evidence type="ECO:0000256" key="5">
    <source>
        <dbReference type="ARBA" id="ARBA00022989"/>
    </source>
</evidence>
<dbReference type="RefSeq" id="WP_049994078.1">
    <property type="nucleotide sequence ID" value="NZ_CP031310.1"/>
</dbReference>
<name>A0A4D6H9K1_9EURY</name>
<feature type="transmembrane region" description="Helical" evidence="8">
    <location>
        <begin position="175"/>
        <end position="204"/>
    </location>
</feature>
<dbReference type="PANTHER" id="PTHR30221">
    <property type="entry name" value="SMALL-CONDUCTANCE MECHANOSENSITIVE CHANNEL"/>
    <property type="match status" value="1"/>
</dbReference>
<evidence type="ECO:0000256" key="1">
    <source>
        <dbReference type="ARBA" id="ARBA00004651"/>
    </source>
</evidence>
<feature type="domain" description="Mechanosensitive ion channel MscS C-terminal" evidence="10">
    <location>
        <begin position="264"/>
        <end position="349"/>
    </location>
</feature>
<sequence>MSAAGTVPVDVPLAAVGQLFSTPTERWAGTAAVLVGVLLASWAIRQVGLVLRDRYDPSGSLLEAAQAALIVVLSAAAIAAVLNIWDASAEATAISETFDPSPTTVVRALVSLLLLLGAWGATVFAKRLINVVFEEHDAFSRHQREVGYHVVQLSLYLLALVAGVAVWGIDLSDILLGAGFLSVVVGLAARQTLASVLAGFVLLFGRPFDIGDWIAVDEHEGIVTDVSIFNTEVRTFNGEYVTVPNDVVTAKSLVNRSRRGRLRIDVEVGVDYDEDVEQARELATEAMRDIDIEEIRDHPKPRTVLTGFGDSAVVMELRFWVDDPTAERRWTAQTAVVRSVKDAFEESEVTIPFPQRTLSSRPPDGLQLRGESRAVSESGEAE</sequence>
<evidence type="ECO:0000256" key="6">
    <source>
        <dbReference type="ARBA" id="ARBA00023136"/>
    </source>
</evidence>
<evidence type="ECO:0000256" key="3">
    <source>
        <dbReference type="ARBA" id="ARBA00022475"/>
    </source>
</evidence>
<dbReference type="EMBL" id="CP031310">
    <property type="protein sequence ID" value="QCC50633.1"/>
    <property type="molecule type" value="Genomic_DNA"/>
</dbReference>
<organism evidence="11 12">
    <name type="scientific">Halapricum salinum</name>
    <dbReference type="NCBI Taxonomy" id="1457250"/>
    <lineage>
        <taxon>Archaea</taxon>
        <taxon>Methanobacteriati</taxon>
        <taxon>Methanobacteriota</taxon>
        <taxon>Stenosarchaea group</taxon>
        <taxon>Halobacteria</taxon>
        <taxon>Halobacteriales</taxon>
        <taxon>Haloarculaceae</taxon>
        <taxon>Halapricum</taxon>
    </lineage>
</organism>
<feature type="transmembrane region" description="Helical" evidence="8">
    <location>
        <begin position="64"/>
        <end position="85"/>
    </location>
</feature>
<protein>
    <submittedName>
        <fullName evidence="11">Mechanosensitive ion channel family protein</fullName>
    </submittedName>
</protein>
<dbReference type="InterPro" id="IPR010920">
    <property type="entry name" value="LSM_dom_sf"/>
</dbReference>
<evidence type="ECO:0000256" key="8">
    <source>
        <dbReference type="SAM" id="Phobius"/>
    </source>
</evidence>
<evidence type="ECO:0000313" key="11">
    <source>
        <dbReference type="EMBL" id="QCC50633.1"/>
    </source>
</evidence>
<feature type="region of interest" description="Disordered" evidence="7">
    <location>
        <begin position="353"/>
        <end position="382"/>
    </location>
</feature>
<feature type="transmembrane region" description="Helical" evidence="8">
    <location>
        <begin position="146"/>
        <end position="169"/>
    </location>
</feature>
<keyword evidence="4 8" id="KW-0812">Transmembrane</keyword>
<dbReference type="InterPro" id="IPR049278">
    <property type="entry name" value="MS_channel_C"/>
</dbReference>
<evidence type="ECO:0000256" key="4">
    <source>
        <dbReference type="ARBA" id="ARBA00022692"/>
    </source>
</evidence>
<dbReference type="Pfam" id="PF21082">
    <property type="entry name" value="MS_channel_3rd"/>
    <property type="match status" value="1"/>
</dbReference>
<comment type="subcellular location">
    <subcellularLocation>
        <location evidence="1">Cell membrane</location>
        <topology evidence="1">Multi-pass membrane protein</topology>
    </subcellularLocation>
</comment>
<accession>A0A4D6H9K1</accession>
<dbReference type="GO" id="GO:0005886">
    <property type="term" value="C:plasma membrane"/>
    <property type="evidence" value="ECO:0007669"/>
    <property type="project" value="UniProtKB-SubCell"/>
</dbReference>
<gene>
    <name evidence="11" type="ORF">DV733_04960</name>
</gene>
<evidence type="ECO:0000259" key="10">
    <source>
        <dbReference type="Pfam" id="PF21082"/>
    </source>
</evidence>
<keyword evidence="5 8" id="KW-1133">Transmembrane helix</keyword>
<dbReference type="Gene3D" id="2.30.30.60">
    <property type="match status" value="1"/>
</dbReference>
<dbReference type="SUPFAM" id="SSF82861">
    <property type="entry name" value="Mechanosensitive channel protein MscS (YggB), transmembrane region"/>
    <property type="match status" value="1"/>
</dbReference>
<dbReference type="Proteomes" id="UP000296706">
    <property type="component" value="Chromosome"/>
</dbReference>
<dbReference type="Gene3D" id="3.30.70.100">
    <property type="match status" value="1"/>
</dbReference>
<evidence type="ECO:0000256" key="2">
    <source>
        <dbReference type="ARBA" id="ARBA00008017"/>
    </source>
</evidence>
<dbReference type="Gene3D" id="1.10.287.1260">
    <property type="match status" value="1"/>
</dbReference>
<proteinExistence type="inferred from homology"/>
<dbReference type="InterPro" id="IPR006685">
    <property type="entry name" value="MscS_channel_2nd"/>
</dbReference>
<keyword evidence="12" id="KW-1185">Reference proteome</keyword>
<dbReference type="GO" id="GO:0008381">
    <property type="term" value="F:mechanosensitive monoatomic ion channel activity"/>
    <property type="evidence" value="ECO:0007669"/>
    <property type="project" value="InterPro"/>
</dbReference>
<dbReference type="InterPro" id="IPR023408">
    <property type="entry name" value="MscS_beta-dom_sf"/>
</dbReference>
<dbReference type="InterPro" id="IPR011066">
    <property type="entry name" value="MscS_channel_C_sf"/>
</dbReference>
<evidence type="ECO:0000259" key="9">
    <source>
        <dbReference type="Pfam" id="PF00924"/>
    </source>
</evidence>
<feature type="transmembrane region" description="Helical" evidence="8">
    <location>
        <begin position="105"/>
        <end position="125"/>
    </location>
</feature>
<dbReference type="Pfam" id="PF00924">
    <property type="entry name" value="MS_channel_2nd"/>
    <property type="match status" value="1"/>
</dbReference>
<dbReference type="SUPFAM" id="SSF82689">
    <property type="entry name" value="Mechanosensitive channel protein MscS (YggB), C-terminal domain"/>
    <property type="match status" value="1"/>
</dbReference>
<evidence type="ECO:0000256" key="7">
    <source>
        <dbReference type="SAM" id="MobiDB-lite"/>
    </source>
</evidence>
<dbReference type="InterPro" id="IPR011014">
    <property type="entry name" value="MscS_channel_TM-2"/>
</dbReference>
<keyword evidence="6 8" id="KW-0472">Membrane</keyword>
<dbReference type="STRING" id="1457250.GCA_000755225_03296"/>
<feature type="transmembrane region" description="Helical" evidence="8">
    <location>
        <begin position="27"/>
        <end position="44"/>
    </location>
</feature>
<dbReference type="SUPFAM" id="SSF50182">
    <property type="entry name" value="Sm-like ribonucleoproteins"/>
    <property type="match status" value="1"/>
</dbReference>
<dbReference type="AlphaFoldDB" id="A0A4D6H9K1"/>
<dbReference type="PANTHER" id="PTHR30221:SF20">
    <property type="entry name" value="SMALL-CONDUCTANCE MECHANOSENSITIVE CHANNEL"/>
    <property type="match status" value="1"/>
</dbReference>
<evidence type="ECO:0000313" key="12">
    <source>
        <dbReference type="Proteomes" id="UP000296706"/>
    </source>
</evidence>
<reference evidence="11 12" key="1">
    <citation type="journal article" date="2019" name="Nat. Commun.">
        <title>A new type of DNA phosphorothioation-based antiviral system in archaea.</title>
        <authorList>
            <person name="Xiong L."/>
            <person name="Liu S."/>
            <person name="Chen S."/>
            <person name="Xiao Y."/>
            <person name="Zhu B."/>
            <person name="Gao Y."/>
            <person name="Zhang Y."/>
            <person name="Chen B."/>
            <person name="Luo J."/>
            <person name="Deng Z."/>
            <person name="Chen X."/>
            <person name="Wang L."/>
            <person name="Chen S."/>
        </authorList>
    </citation>
    <scope>NUCLEOTIDE SEQUENCE [LARGE SCALE GENOMIC DNA]</scope>
    <source>
        <strain evidence="11 12">CBA1105</strain>
    </source>
</reference>
<comment type="similarity">
    <text evidence="2">Belongs to the MscS (TC 1.A.23) family.</text>
</comment>
<dbReference type="InterPro" id="IPR045275">
    <property type="entry name" value="MscS_archaea/bacteria_type"/>
</dbReference>
<dbReference type="KEGG" id="hsn:DV733_04960"/>
<dbReference type="OrthoDB" id="31543at2157"/>
<dbReference type="GeneID" id="39847190"/>
<feature type="domain" description="Mechanosensitive ion channel MscS" evidence="9">
    <location>
        <begin position="192"/>
        <end position="258"/>
    </location>
</feature>
<keyword evidence="3" id="KW-1003">Cell membrane</keyword>